<dbReference type="PANTHER" id="PTHR42986:SF1">
    <property type="entry name" value="BENZALDEHYDE DEHYDROGENASE YFMT"/>
    <property type="match status" value="1"/>
</dbReference>
<dbReference type="InterPro" id="IPR015590">
    <property type="entry name" value="Aldehyde_DH_dom"/>
</dbReference>
<sequence>MELKFDYKKVYAPYINGEFLETDDQKVIDTINPYNNKVLAKVRLASPANLQTALESAEKAQKDWGKTTAKEREAILLKAADIAERRRTELAKALIDEGGNVFGKAMYEVDYIISTFRIAAGQTRQIRGETMPAEEPNRISFTYRMPLGVVVGIGPFNAPLLLNSKKLAPAIAAGNSFILKPSPYTPIIALLFAEIFHEAGLPKGVLSVIPTADEDLGDTLFSDPRTKLITFTGSAKVGNKLQALAGKFQKRFVPELGGKSPLVILKDADLDYAVRSAAFGIFFNQSQVCMANSRIIVEAPIYDDFIEAFIEHVKTIKVGDPNEKDTAVGPLISKNAIKTIEKHIDDAVEKGAKLHVGGHVENQMWSPSVLTDVTTDMLVSDDETFAPLVSVYRAKDYEDAVKLSNDTYYGLSSGIITNDLQKAFDFSLRIEAGSVHINDNSFDDDPNAPFGGFKGSGHGKENGQYSIEDMTQLKWVTVQLGERPLPF</sequence>
<accession>A0A7W2R5B3</accession>
<dbReference type="Gene3D" id="3.40.605.10">
    <property type="entry name" value="Aldehyde Dehydrogenase, Chain A, domain 1"/>
    <property type="match status" value="1"/>
</dbReference>
<dbReference type="Gene3D" id="3.40.309.10">
    <property type="entry name" value="Aldehyde Dehydrogenase, Chain A, domain 2"/>
    <property type="match status" value="1"/>
</dbReference>
<dbReference type="InterPro" id="IPR016163">
    <property type="entry name" value="Ald_DH_C"/>
</dbReference>
<dbReference type="FunFam" id="3.40.309.10:FF:000009">
    <property type="entry name" value="Aldehyde dehydrogenase A"/>
    <property type="match status" value="1"/>
</dbReference>
<dbReference type="EMBL" id="JACGLT010000025">
    <property type="protein sequence ID" value="MBA6154737.1"/>
    <property type="molecule type" value="Genomic_DNA"/>
</dbReference>
<evidence type="ECO:0000256" key="1">
    <source>
        <dbReference type="ARBA" id="ARBA00009986"/>
    </source>
</evidence>
<dbReference type="InterPro" id="IPR016162">
    <property type="entry name" value="Ald_DH_N"/>
</dbReference>
<comment type="caution">
    <text evidence="5">The sequence shown here is derived from an EMBL/GenBank/DDBJ whole genome shotgun (WGS) entry which is preliminary data.</text>
</comment>
<proteinExistence type="inferred from homology"/>
<dbReference type="AlphaFoldDB" id="A0A7W2R5B3"/>
<evidence type="ECO:0000256" key="2">
    <source>
        <dbReference type="ARBA" id="ARBA00023002"/>
    </source>
</evidence>
<dbReference type="SUPFAM" id="SSF53720">
    <property type="entry name" value="ALDH-like"/>
    <property type="match status" value="1"/>
</dbReference>
<evidence type="ECO:0000313" key="5">
    <source>
        <dbReference type="EMBL" id="MBA6154737.1"/>
    </source>
</evidence>
<protein>
    <submittedName>
        <fullName evidence="5">Aldehyde dehydrogenase family protein</fullName>
    </submittedName>
</protein>
<gene>
    <name evidence="5" type="ORF">H3Z82_18610</name>
</gene>
<dbReference type="Pfam" id="PF00171">
    <property type="entry name" value="Aldedh"/>
    <property type="match status" value="1"/>
</dbReference>
<evidence type="ECO:0000256" key="3">
    <source>
        <dbReference type="ARBA" id="ARBA00023027"/>
    </source>
</evidence>
<dbReference type="PANTHER" id="PTHR42986">
    <property type="entry name" value="BENZALDEHYDE DEHYDROGENASE YFMT"/>
    <property type="match status" value="1"/>
</dbReference>
<dbReference type="FunFam" id="3.40.605.10:FF:000007">
    <property type="entry name" value="NAD/NADP-dependent betaine aldehyde dehydrogenase"/>
    <property type="match status" value="1"/>
</dbReference>
<keyword evidence="6" id="KW-1185">Reference proteome</keyword>
<name>A0A7W2R5B3_9FLAO</name>
<organism evidence="5 6">
    <name type="scientific">Gelidibacter maritimus</name>
    <dbReference type="NCBI Taxonomy" id="2761487"/>
    <lineage>
        <taxon>Bacteria</taxon>
        <taxon>Pseudomonadati</taxon>
        <taxon>Bacteroidota</taxon>
        <taxon>Flavobacteriia</taxon>
        <taxon>Flavobacteriales</taxon>
        <taxon>Flavobacteriaceae</taxon>
        <taxon>Gelidibacter</taxon>
    </lineage>
</organism>
<dbReference type="InterPro" id="IPR016161">
    <property type="entry name" value="Ald_DH/histidinol_DH"/>
</dbReference>
<reference evidence="5 6" key="1">
    <citation type="submission" date="2020-07" db="EMBL/GenBank/DDBJ databases">
        <title>Bacterium isolated from marine sediment.</title>
        <authorList>
            <person name="Shang D."/>
        </authorList>
    </citation>
    <scope>NUCLEOTIDE SEQUENCE [LARGE SCALE GENOMIC DNA]</scope>
    <source>
        <strain evidence="5 6">F6074</strain>
    </source>
</reference>
<evidence type="ECO:0000313" key="6">
    <source>
        <dbReference type="Proteomes" id="UP000541857"/>
    </source>
</evidence>
<feature type="domain" description="Aldehyde dehydrogenase" evidence="4">
    <location>
        <begin position="21"/>
        <end position="476"/>
    </location>
</feature>
<dbReference type="GO" id="GO:0016620">
    <property type="term" value="F:oxidoreductase activity, acting on the aldehyde or oxo group of donors, NAD or NADP as acceptor"/>
    <property type="evidence" value="ECO:0007669"/>
    <property type="project" value="InterPro"/>
</dbReference>
<evidence type="ECO:0000259" key="4">
    <source>
        <dbReference type="Pfam" id="PF00171"/>
    </source>
</evidence>
<dbReference type="Proteomes" id="UP000541857">
    <property type="component" value="Unassembled WGS sequence"/>
</dbReference>
<keyword evidence="2" id="KW-0560">Oxidoreductase</keyword>
<comment type="similarity">
    <text evidence="1">Belongs to the aldehyde dehydrogenase family.</text>
</comment>
<keyword evidence="3" id="KW-0520">NAD</keyword>
<dbReference type="RefSeq" id="WP_182206995.1">
    <property type="nucleotide sequence ID" value="NZ_JACGLT010000025.1"/>
</dbReference>